<sequence>MTATQTITIELPKPLYNQLQRAAELARQPVADVIQKSLSHSLPPLLEDIPAEYQADVYPILQMDVENLQQEVRRIFLAARWTRYEALLEKKKQTALTEAEEAELEAVRREADVLMFRKGYAAVLLKRQGYRPPSPDELPKIQ</sequence>
<name>A0A3B0UR30_9ZZZZ</name>
<gene>
    <name evidence="1" type="ORF">MNBD_CHLOROFLEXI01-2697</name>
</gene>
<dbReference type="AlphaFoldDB" id="A0A3B0UR30"/>
<evidence type="ECO:0000313" key="1">
    <source>
        <dbReference type="EMBL" id="VAW33571.1"/>
    </source>
</evidence>
<protein>
    <submittedName>
        <fullName evidence="1">Uncharacterized protein</fullName>
    </submittedName>
</protein>
<reference evidence="1" key="1">
    <citation type="submission" date="2018-06" db="EMBL/GenBank/DDBJ databases">
        <authorList>
            <person name="Zhirakovskaya E."/>
        </authorList>
    </citation>
    <scope>NUCLEOTIDE SEQUENCE</scope>
</reference>
<organism evidence="1">
    <name type="scientific">hydrothermal vent metagenome</name>
    <dbReference type="NCBI Taxonomy" id="652676"/>
    <lineage>
        <taxon>unclassified sequences</taxon>
        <taxon>metagenomes</taxon>
        <taxon>ecological metagenomes</taxon>
    </lineage>
</organism>
<proteinExistence type="predicted"/>
<dbReference type="EMBL" id="UOEU01000459">
    <property type="protein sequence ID" value="VAW33571.1"/>
    <property type="molecule type" value="Genomic_DNA"/>
</dbReference>
<accession>A0A3B0UR30</accession>